<evidence type="ECO:0000313" key="2">
    <source>
        <dbReference type="EMBL" id="QDV75553.1"/>
    </source>
</evidence>
<dbReference type="SUPFAM" id="SSF63446">
    <property type="entry name" value="Type I dockerin domain"/>
    <property type="match status" value="1"/>
</dbReference>
<evidence type="ECO:0000256" key="1">
    <source>
        <dbReference type="SAM" id="SignalP"/>
    </source>
</evidence>
<dbReference type="GO" id="GO:0000272">
    <property type="term" value="P:polysaccharide catabolic process"/>
    <property type="evidence" value="ECO:0007669"/>
    <property type="project" value="InterPro"/>
</dbReference>
<dbReference type="EMBL" id="CP036349">
    <property type="protein sequence ID" value="QDV75553.1"/>
    <property type="molecule type" value="Genomic_DNA"/>
</dbReference>
<dbReference type="InterPro" id="IPR036439">
    <property type="entry name" value="Dockerin_dom_sf"/>
</dbReference>
<name>A0A518KCM1_9BACT</name>
<gene>
    <name evidence="2" type="ORF">Spa11_37710</name>
</gene>
<dbReference type="GO" id="GO:0016788">
    <property type="term" value="F:hydrolase activity, acting on ester bonds"/>
    <property type="evidence" value="ECO:0007669"/>
    <property type="project" value="UniProtKB-ARBA"/>
</dbReference>
<feature type="chain" id="PRO_5022131036" description="PEP-CTERM protein-sorting domain-containing protein" evidence="1">
    <location>
        <begin position="20"/>
        <end position="386"/>
    </location>
</feature>
<dbReference type="Gene3D" id="3.40.50.1110">
    <property type="entry name" value="SGNH hydrolase"/>
    <property type="match status" value="1"/>
</dbReference>
<reference evidence="2 3" key="1">
    <citation type="submission" date="2019-02" db="EMBL/GenBank/DDBJ databases">
        <title>Deep-cultivation of Planctomycetes and their phenomic and genomic characterization uncovers novel biology.</title>
        <authorList>
            <person name="Wiegand S."/>
            <person name="Jogler M."/>
            <person name="Boedeker C."/>
            <person name="Pinto D."/>
            <person name="Vollmers J."/>
            <person name="Rivas-Marin E."/>
            <person name="Kohn T."/>
            <person name="Peeters S.H."/>
            <person name="Heuer A."/>
            <person name="Rast P."/>
            <person name="Oberbeckmann S."/>
            <person name="Bunk B."/>
            <person name="Jeske O."/>
            <person name="Meyerdierks A."/>
            <person name="Storesund J.E."/>
            <person name="Kallscheuer N."/>
            <person name="Luecker S."/>
            <person name="Lage O.M."/>
            <person name="Pohl T."/>
            <person name="Merkel B.J."/>
            <person name="Hornburger P."/>
            <person name="Mueller R.-W."/>
            <person name="Bruemmer F."/>
            <person name="Labrenz M."/>
            <person name="Spormann A.M."/>
            <person name="Op den Camp H."/>
            <person name="Overmann J."/>
            <person name="Amann R."/>
            <person name="Jetten M.S.M."/>
            <person name="Mascher T."/>
            <person name="Medema M.H."/>
            <person name="Devos D.P."/>
            <person name="Kaster A.-K."/>
            <person name="Ovreas L."/>
            <person name="Rohde M."/>
            <person name="Galperin M.Y."/>
            <person name="Jogler C."/>
        </authorList>
    </citation>
    <scope>NUCLEOTIDE SEQUENCE [LARGE SCALE GENOMIC DNA]</scope>
    <source>
        <strain evidence="2 3">Spa11</strain>
    </source>
</reference>
<dbReference type="Proteomes" id="UP000316426">
    <property type="component" value="Chromosome"/>
</dbReference>
<dbReference type="RefSeq" id="WP_145114967.1">
    <property type="nucleotide sequence ID" value="NZ_CP036349.1"/>
</dbReference>
<feature type="signal peptide" evidence="1">
    <location>
        <begin position="1"/>
        <end position="19"/>
    </location>
</feature>
<dbReference type="AlphaFoldDB" id="A0A518KCM1"/>
<dbReference type="InterPro" id="IPR018247">
    <property type="entry name" value="EF_Hand_1_Ca_BS"/>
</dbReference>
<dbReference type="InterPro" id="IPR036514">
    <property type="entry name" value="SGNH_hydro_sf"/>
</dbReference>
<dbReference type="KEGG" id="bmei:Spa11_37710"/>
<organism evidence="2 3">
    <name type="scientific">Botrimarina mediterranea</name>
    <dbReference type="NCBI Taxonomy" id="2528022"/>
    <lineage>
        <taxon>Bacteria</taxon>
        <taxon>Pseudomonadati</taxon>
        <taxon>Planctomycetota</taxon>
        <taxon>Planctomycetia</taxon>
        <taxon>Pirellulales</taxon>
        <taxon>Lacipirellulaceae</taxon>
        <taxon>Botrimarina</taxon>
    </lineage>
</organism>
<protein>
    <recommendedName>
        <fullName evidence="4">PEP-CTERM protein-sorting domain-containing protein</fullName>
    </recommendedName>
</protein>
<dbReference type="PROSITE" id="PS00018">
    <property type="entry name" value="EF_HAND_1"/>
    <property type="match status" value="1"/>
</dbReference>
<evidence type="ECO:0000313" key="3">
    <source>
        <dbReference type="Proteomes" id="UP000316426"/>
    </source>
</evidence>
<evidence type="ECO:0008006" key="4">
    <source>
        <dbReference type="Google" id="ProtNLM"/>
    </source>
</evidence>
<keyword evidence="1" id="KW-0732">Signal</keyword>
<sequence precursor="true">MLIAAVQLLVGASATSTHALNLFQVGNSFTFDSLAITDVGFWTGPVTPVGTVRMLETALGESVNLGYHVRGNTTLESMWTDPTSTGTFRTSYGYHPTALPNNDWDYLTLQTFPSLSNPTLSNEVARMQDFIASADQGGGGQTKIIVYGPWAGKAESAWSQWNTPVADDPDTLANYSASYHNLLYDKVAALNPGRVQLASAGKVIREIRDRILAGDAPFNSSDELYRDDIHMSMAGRFAASTTIQTVILRHSTVGQPVPRDVPNWDADADITDEQAAWIQLVAWEVLLADERSGVLAPAAGDFDGNGVIDEGDYDVWATHYGSTTRLLADGNDNGVVDAADYTIWRDAFAAAATSIAVPEPAAALLTAMLGVSLVARRRVVRGVDAA</sequence>
<accession>A0A518KCM1</accession>
<proteinExistence type="predicted"/>
<keyword evidence="3" id="KW-1185">Reference proteome</keyword>